<evidence type="ECO:0000313" key="7">
    <source>
        <dbReference type="Proteomes" id="UP001596266"/>
    </source>
</evidence>
<evidence type="ECO:0000313" key="6">
    <source>
        <dbReference type="EMBL" id="MFC6395437.1"/>
    </source>
</evidence>
<sequence>MIGLDTNVVVRLLVNDDDAQHARALEALRHVDSQNPAYITHIVLVETWWVLTRSYKTGQEVAVSAVRALVANDEVAVERPEFVQQALRAVEQGADFADAMIDAAQRRSGCDESVTFDQQAAKTLGWRLL</sequence>
<organism evidence="6 7">
    <name type="scientific">Luteococcus sanguinis</name>
    <dbReference type="NCBI Taxonomy" id="174038"/>
    <lineage>
        <taxon>Bacteria</taxon>
        <taxon>Bacillati</taxon>
        <taxon>Actinomycetota</taxon>
        <taxon>Actinomycetes</taxon>
        <taxon>Propionibacteriales</taxon>
        <taxon>Propionibacteriaceae</taxon>
        <taxon>Luteococcus</taxon>
    </lineage>
</organism>
<feature type="domain" description="PIN" evidence="5">
    <location>
        <begin position="4"/>
        <end position="122"/>
    </location>
</feature>
<dbReference type="SUPFAM" id="SSF88723">
    <property type="entry name" value="PIN domain-like"/>
    <property type="match status" value="1"/>
</dbReference>
<dbReference type="EMBL" id="JBHSUA010000002">
    <property type="protein sequence ID" value="MFC6395437.1"/>
    <property type="molecule type" value="Genomic_DNA"/>
</dbReference>
<protein>
    <submittedName>
        <fullName evidence="6">Type II toxin-antitoxin system VapC family toxin</fullName>
    </submittedName>
</protein>
<dbReference type="Pfam" id="PF01850">
    <property type="entry name" value="PIN"/>
    <property type="match status" value="1"/>
</dbReference>
<comment type="caution">
    <text evidence="6">The sequence shown here is derived from an EMBL/GenBank/DDBJ whole genome shotgun (WGS) entry which is preliminary data.</text>
</comment>
<dbReference type="InterPro" id="IPR002716">
    <property type="entry name" value="PIN_dom"/>
</dbReference>
<keyword evidence="3" id="KW-0378">Hydrolase</keyword>
<dbReference type="InterPro" id="IPR029060">
    <property type="entry name" value="PIN-like_dom_sf"/>
</dbReference>
<dbReference type="PANTHER" id="PTHR39664">
    <property type="match status" value="1"/>
</dbReference>
<dbReference type="Gene3D" id="3.40.50.1010">
    <property type="entry name" value="5'-nuclease"/>
    <property type="match status" value="1"/>
</dbReference>
<evidence type="ECO:0000256" key="2">
    <source>
        <dbReference type="ARBA" id="ARBA00022723"/>
    </source>
</evidence>
<keyword evidence="7" id="KW-1185">Reference proteome</keyword>
<proteinExistence type="predicted"/>
<keyword evidence="4" id="KW-0460">Magnesium</keyword>
<reference evidence="7" key="1">
    <citation type="journal article" date="2019" name="Int. J. Syst. Evol. Microbiol.">
        <title>The Global Catalogue of Microorganisms (GCM) 10K type strain sequencing project: providing services to taxonomists for standard genome sequencing and annotation.</title>
        <authorList>
            <consortium name="The Broad Institute Genomics Platform"/>
            <consortium name="The Broad Institute Genome Sequencing Center for Infectious Disease"/>
            <person name="Wu L."/>
            <person name="Ma J."/>
        </authorList>
    </citation>
    <scope>NUCLEOTIDE SEQUENCE [LARGE SCALE GENOMIC DNA]</scope>
    <source>
        <strain evidence="7">CGMCC 1.15277</strain>
    </source>
</reference>
<dbReference type="PANTHER" id="PTHR39664:SF2">
    <property type="entry name" value="NUCLEIC ACID-BINDING PROTEIN, CONTAINING PIN DOMAIN-RELATED"/>
    <property type="match status" value="1"/>
</dbReference>
<gene>
    <name evidence="6" type="ORF">ACFP57_00300</name>
</gene>
<evidence type="ECO:0000256" key="3">
    <source>
        <dbReference type="ARBA" id="ARBA00022801"/>
    </source>
</evidence>
<evidence type="ECO:0000256" key="1">
    <source>
        <dbReference type="ARBA" id="ARBA00022722"/>
    </source>
</evidence>
<keyword evidence="1" id="KW-0540">Nuclease</keyword>
<dbReference type="Proteomes" id="UP001596266">
    <property type="component" value="Unassembled WGS sequence"/>
</dbReference>
<keyword evidence="2" id="KW-0479">Metal-binding</keyword>
<evidence type="ECO:0000259" key="5">
    <source>
        <dbReference type="Pfam" id="PF01850"/>
    </source>
</evidence>
<name>A0ABW1WWL3_9ACTN</name>
<evidence type="ECO:0000256" key="4">
    <source>
        <dbReference type="ARBA" id="ARBA00022842"/>
    </source>
</evidence>
<dbReference type="RefSeq" id="WP_343886635.1">
    <property type="nucleotide sequence ID" value="NZ_BAAAKI010000017.1"/>
</dbReference>
<accession>A0ABW1WWL3</accession>
<dbReference type="CDD" id="cd18683">
    <property type="entry name" value="PIN_VapC-like"/>
    <property type="match status" value="1"/>
</dbReference>